<sequence>MLREAILMGLGALYMTRDKAEEISQELIRRGELAKEEKSDFISKLMDNADKQKNMLKEKLEKEFNAMVKEANLITRDEYEELLSKINELNIRLAELENKFDKE</sequence>
<accession>A0A5D8QGZ6</accession>
<protein>
    <recommendedName>
        <fullName evidence="4">Polyhydroxyalkanoate synthesis regulator</fullName>
    </recommendedName>
</protein>
<gene>
    <name evidence="2" type="ORF">FWJ32_01090</name>
</gene>
<reference evidence="2 3" key="1">
    <citation type="submission" date="2019-08" db="EMBL/GenBank/DDBJ databases">
        <title>Calorimonas adulescens gen. nov., sp. nov., an anaerobic thermophilic bacterium from Sakhalin hot spring.</title>
        <authorList>
            <person name="Khomyakova M.A."/>
            <person name="Merkel A.Y."/>
            <person name="Novikov A."/>
            <person name="Bonch-Osmolovskaya E.A."/>
            <person name="Slobodkin A.I."/>
        </authorList>
    </citation>
    <scope>NUCLEOTIDE SEQUENCE [LARGE SCALE GENOMIC DNA]</scope>
    <source>
        <strain evidence="2 3">A05MB</strain>
    </source>
</reference>
<evidence type="ECO:0000313" key="2">
    <source>
        <dbReference type="EMBL" id="TZE83509.1"/>
    </source>
</evidence>
<keyword evidence="1" id="KW-0175">Coiled coil</keyword>
<comment type="caution">
    <text evidence="2">The sequence shown here is derived from an EMBL/GenBank/DDBJ whole genome shotgun (WGS) entry which is preliminary data.</text>
</comment>
<dbReference type="RefSeq" id="WP_149544127.1">
    <property type="nucleotide sequence ID" value="NZ_VTPS01000001.1"/>
</dbReference>
<keyword evidence="3" id="KW-1185">Reference proteome</keyword>
<dbReference type="EMBL" id="VTPS01000001">
    <property type="protein sequence ID" value="TZE83509.1"/>
    <property type="molecule type" value="Genomic_DNA"/>
</dbReference>
<dbReference type="PANTHER" id="PTHR38664">
    <property type="entry name" value="SLR0058 PROTEIN"/>
    <property type="match status" value="1"/>
</dbReference>
<evidence type="ECO:0008006" key="4">
    <source>
        <dbReference type="Google" id="ProtNLM"/>
    </source>
</evidence>
<dbReference type="PANTHER" id="PTHR38664:SF1">
    <property type="entry name" value="SLR0058 PROTEIN"/>
    <property type="match status" value="1"/>
</dbReference>
<dbReference type="InterPro" id="IPR008769">
    <property type="entry name" value="PhaF_PhaI"/>
</dbReference>
<feature type="coiled-coil region" evidence="1">
    <location>
        <begin position="42"/>
        <end position="99"/>
    </location>
</feature>
<organism evidence="2 3">
    <name type="scientific">Calorimonas adulescens</name>
    <dbReference type="NCBI Taxonomy" id="2606906"/>
    <lineage>
        <taxon>Bacteria</taxon>
        <taxon>Bacillati</taxon>
        <taxon>Bacillota</taxon>
        <taxon>Clostridia</taxon>
        <taxon>Thermoanaerobacterales</taxon>
        <taxon>Thermoanaerobacteraceae</taxon>
        <taxon>Calorimonas</taxon>
    </lineage>
</organism>
<name>A0A5D8QGZ6_9THEO</name>
<evidence type="ECO:0000313" key="3">
    <source>
        <dbReference type="Proteomes" id="UP000322976"/>
    </source>
</evidence>
<dbReference type="AlphaFoldDB" id="A0A5D8QGZ6"/>
<proteinExistence type="predicted"/>
<evidence type="ECO:0000256" key="1">
    <source>
        <dbReference type="SAM" id="Coils"/>
    </source>
</evidence>
<dbReference type="Proteomes" id="UP000322976">
    <property type="component" value="Unassembled WGS sequence"/>
</dbReference>